<evidence type="ECO:0000259" key="2">
    <source>
        <dbReference type="Pfam" id="PF13568"/>
    </source>
</evidence>
<reference evidence="3 4" key="1">
    <citation type="submission" date="2018-11" db="EMBL/GenBank/DDBJ databases">
        <authorList>
            <person name="Zhou Z."/>
            <person name="Wang G."/>
        </authorList>
    </citation>
    <scope>NUCLEOTIDE SEQUENCE [LARGE SCALE GENOMIC DNA]</scope>
    <source>
        <strain evidence="3 4">KCTC52004</strain>
    </source>
</reference>
<proteinExistence type="predicted"/>
<dbReference type="RefSeq" id="WP_124876761.1">
    <property type="nucleotide sequence ID" value="NZ_RQJO01000009.1"/>
</dbReference>
<keyword evidence="4" id="KW-1185">Reference proteome</keyword>
<protein>
    <submittedName>
        <fullName evidence="3">PorT family protein</fullName>
    </submittedName>
</protein>
<comment type="caution">
    <text evidence="3">The sequence shown here is derived from an EMBL/GenBank/DDBJ whole genome shotgun (WGS) entry which is preliminary data.</text>
</comment>
<gene>
    <name evidence="3" type="ORF">EHT25_19310</name>
</gene>
<keyword evidence="1" id="KW-0732">Signal</keyword>
<accession>A0A3P1BNG9</accession>
<evidence type="ECO:0000313" key="4">
    <source>
        <dbReference type="Proteomes" id="UP000271925"/>
    </source>
</evidence>
<name>A0A3P1BNG9_9BACT</name>
<dbReference type="Proteomes" id="UP000271925">
    <property type="component" value="Unassembled WGS sequence"/>
</dbReference>
<dbReference type="EMBL" id="RQJO01000009">
    <property type="protein sequence ID" value="RRB02598.1"/>
    <property type="molecule type" value="Genomic_DNA"/>
</dbReference>
<dbReference type="Pfam" id="PF13568">
    <property type="entry name" value="OMP_b-brl_2"/>
    <property type="match status" value="1"/>
</dbReference>
<feature type="chain" id="PRO_5017994934" evidence="1">
    <location>
        <begin position="21"/>
        <end position="245"/>
    </location>
</feature>
<sequence>MKNLLLMGLGWLLSAGLADAQVPENMDYGVTIGLGATMQNEAGPKTDGVHYNPGLGLRAGGFVRYHFNDAWALQTGLEFAGLNASVKFNGDKTRTSLFSLVVPIQAVYTLPVTERRWMVSAGPAFRINASGKVKGDFGSTKMEFGKDKGNRRLVPGLQMGVRYQPNFNLRSVFSRKKSLTASLNPFQSAGGGDDVVLGVDGTVLEWDYVNKQYKKKYKDGWWEIMLRIAWNFATNQRGPNPQYKY</sequence>
<organism evidence="3 4">
    <name type="scientific">Larkinella rosea</name>
    <dbReference type="NCBI Taxonomy" id="2025312"/>
    <lineage>
        <taxon>Bacteria</taxon>
        <taxon>Pseudomonadati</taxon>
        <taxon>Bacteroidota</taxon>
        <taxon>Cytophagia</taxon>
        <taxon>Cytophagales</taxon>
        <taxon>Spirosomataceae</taxon>
        <taxon>Larkinella</taxon>
    </lineage>
</organism>
<evidence type="ECO:0000256" key="1">
    <source>
        <dbReference type="SAM" id="SignalP"/>
    </source>
</evidence>
<feature type="domain" description="Outer membrane protein beta-barrel" evidence="2">
    <location>
        <begin position="25"/>
        <end position="172"/>
    </location>
</feature>
<dbReference type="OrthoDB" id="1150878at2"/>
<dbReference type="InterPro" id="IPR025665">
    <property type="entry name" value="Beta-barrel_OMP_2"/>
</dbReference>
<feature type="signal peptide" evidence="1">
    <location>
        <begin position="1"/>
        <end position="20"/>
    </location>
</feature>
<dbReference type="AlphaFoldDB" id="A0A3P1BNG9"/>
<evidence type="ECO:0000313" key="3">
    <source>
        <dbReference type="EMBL" id="RRB02598.1"/>
    </source>
</evidence>